<organism evidence="1 2">
    <name type="scientific">Pinibacter aurantiacus</name>
    <dbReference type="NCBI Taxonomy" id="2851599"/>
    <lineage>
        <taxon>Bacteria</taxon>
        <taxon>Pseudomonadati</taxon>
        <taxon>Bacteroidota</taxon>
        <taxon>Chitinophagia</taxon>
        <taxon>Chitinophagales</taxon>
        <taxon>Chitinophagaceae</taxon>
        <taxon>Pinibacter</taxon>
    </lineage>
</organism>
<name>A0A9E2S6Z2_9BACT</name>
<evidence type="ECO:0000313" key="1">
    <source>
        <dbReference type="EMBL" id="MBV4356832.1"/>
    </source>
</evidence>
<accession>A0A9E2S6Z2</accession>
<dbReference type="RefSeq" id="WP_217790470.1">
    <property type="nucleotide sequence ID" value="NZ_JAHSPG010000003.1"/>
</dbReference>
<keyword evidence="2" id="KW-1185">Reference proteome</keyword>
<dbReference type="AlphaFoldDB" id="A0A9E2S6Z2"/>
<protein>
    <recommendedName>
        <fullName evidence="3">DUF1311 domain-containing protein</fullName>
    </recommendedName>
</protein>
<dbReference type="Proteomes" id="UP000812270">
    <property type="component" value="Unassembled WGS sequence"/>
</dbReference>
<proteinExistence type="predicted"/>
<sequence length="151" mass="17917">MASKRIIVLSAIFYLSFVTLGQTRKVVDSFDIKYQECLDNGRHTFGCAKRYYSQMDSLVNFFYHTIYNSLDTTKQLDFKKDEVEWLNKRDKYFKKTYLSFKKDNPYQEPFTKPKGAEYDAMLMFDKNAKYVRDRVVALAKMLDKINRGTKS</sequence>
<reference evidence="1" key="1">
    <citation type="submission" date="2021-06" db="EMBL/GenBank/DDBJ databases">
        <authorList>
            <person name="Huq M.A."/>
        </authorList>
    </citation>
    <scope>NUCLEOTIDE SEQUENCE</scope>
    <source>
        <strain evidence="1">MAH-26</strain>
    </source>
</reference>
<dbReference type="EMBL" id="JAHSPG010000003">
    <property type="protein sequence ID" value="MBV4356832.1"/>
    <property type="molecule type" value="Genomic_DNA"/>
</dbReference>
<evidence type="ECO:0008006" key="3">
    <source>
        <dbReference type="Google" id="ProtNLM"/>
    </source>
</evidence>
<comment type="caution">
    <text evidence="1">The sequence shown here is derived from an EMBL/GenBank/DDBJ whole genome shotgun (WGS) entry which is preliminary data.</text>
</comment>
<gene>
    <name evidence="1" type="ORF">KTO63_06745</name>
</gene>
<evidence type="ECO:0000313" key="2">
    <source>
        <dbReference type="Proteomes" id="UP000812270"/>
    </source>
</evidence>